<reference evidence="1" key="1">
    <citation type="journal article" date="2019" name="Sci. Rep.">
        <title>Draft genome of Tanacetum cinerariifolium, the natural source of mosquito coil.</title>
        <authorList>
            <person name="Yamashiro T."/>
            <person name="Shiraishi A."/>
            <person name="Satake H."/>
            <person name="Nakayama K."/>
        </authorList>
    </citation>
    <scope>NUCLEOTIDE SEQUENCE</scope>
</reference>
<comment type="caution">
    <text evidence="1">The sequence shown here is derived from an EMBL/GenBank/DDBJ whole genome shotgun (WGS) entry which is preliminary data.</text>
</comment>
<dbReference type="AlphaFoldDB" id="A0A6L2LGK6"/>
<gene>
    <name evidence="1" type="ORF">Tci_032268</name>
</gene>
<evidence type="ECO:0000313" key="1">
    <source>
        <dbReference type="EMBL" id="GEU60290.1"/>
    </source>
</evidence>
<accession>A0A6L2LGK6</accession>
<proteinExistence type="predicted"/>
<name>A0A6L2LGK6_TANCI</name>
<organism evidence="1">
    <name type="scientific">Tanacetum cinerariifolium</name>
    <name type="common">Dalmatian daisy</name>
    <name type="synonym">Chrysanthemum cinerariifolium</name>
    <dbReference type="NCBI Taxonomy" id="118510"/>
    <lineage>
        <taxon>Eukaryota</taxon>
        <taxon>Viridiplantae</taxon>
        <taxon>Streptophyta</taxon>
        <taxon>Embryophyta</taxon>
        <taxon>Tracheophyta</taxon>
        <taxon>Spermatophyta</taxon>
        <taxon>Magnoliopsida</taxon>
        <taxon>eudicotyledons</taxon>
        <taxon>Gunneridae</taxon>
        <taxon>Pentapetalae</taxon>
        <taxon>asterids</taxon>
        <taxon>campanulids</taxon>
        <taxon>Asterales</taxon>
        <taxon>Asteraceae</taxon>
        <taxon>Asteroideae</taxon>
        <taxon>Anthemideae</taxon>
        <taxon>Anthemidinae</taxon>
        <taxon>Tanacetum</taxon>
    </lineage>
</organism>
<sequence>MYREFEEQRRGYQQMKEKNDDMYEKMTRFMEDMRRVSEANTTPLIADKHFSGSDISGFESYQGVPSSFHTLPNNRSFFNMATPSNWQTSNQSNWLSLLNWQTPNPSYLGTPNSQLTIPSQPAREVAQSNYVCGVPDAYAFRLLPQILLSFQVMKVLRNNLESMKILKN</sequence>
<dbReference type="EMBL" id="BKCJ010004312">
    <property type="protein sequence ID" value="GEU60290.1"/>
    <property type="molecule type" value="Genomic_DNA"/>
</dbReference>
<protein>
    <submittedName>
        <fullName evidence="1">Uncharacterized protein</fullName>
    </submittedName>
</protein>